<keyword evidence="5" id="KW-0353">Hemolymph clotting</keyword>
<evidence type="ECO:0000256" key="4">
    <source>
        <dbReference type="ARBA" id="ARBA00022801"/>
    </source>
</evidence>
<dbReference type="GO" id="GO:0042381">
    <property type="term" value="P:hemolymph coagulation"/>
    <property type="evidence" value="ECO:0007669"/>
    <property type="project" value="UniProtKB-KW"/>
</dbReference>
<comment type="catalytic activity">
    <reaction evidence="8">
        <text>Selective cleavage of 103-Arg-|-Ser-104 and 124-Ile-|-Ile-125 bonds in Limulus clotting factor B to form activated factor B. Cleavage of -Pro-Arg-|-Xaa- bonds in synthetic substrates.</text>
        <dbReference type="EC" id="3.4.21.84"/>
    </reaction>
</comment>
<dbReference type="InterPro" id="IPR018114">
    <property type="entry name" value="TRYPSIN_HIS"/>
</dbReference>
<protein>
    <recommendedName>
        <fullName evidence="9">limulus clotting factor C</fullName>
        <ecNumber evidence="9">3.4.21.84</ecNumber>
    </recommendedName>
</protein>
<evidence type="ECO:0000256" key="6">
    <source>
        <dbReference type="ARBA" id="ARBA00022825"/>
    </source>
</evidence>
<dbReference type="CDD" id="cd00190">
    <property type="entry name" value="Tryp_SPc"/>
    <property type="match status" value="1"/>
</dbReference>
<dbReference type="InterPro" id="IPR001314">
    <property type="entry name" value="Peptidase_S1A"/>
</dbReference>
<name>A0AAD7ZC97_DIPPU</name>
<reference evidence="13" key="1">
    <citation type="journal article" date="2023" name="IScience">
        <title>Live-bearing cockroach genome reveals convergent evolutionary mechanisms linked to viviparity in insects and beyond.</title>
        <authorList>
            <person name="Fouks B."/>
            <person name="Harrison M.C."/>
            <person name="Mikhailova A.A."/>
            <person name="Marchal E."/>
            <person name="English S."/>
            <person name="Carruthers M."/>
            <person name="Jennings E.C."/>
            <person name="Chiamaka E.L."/>
            <person name="Frigard R.A."/>
            <person name="Pippel M."/>
            <person name="Attardo G.M."/>
            <person name="Benoit J.B."/>
            <person name="Bornberg-Bauer E."/>
            <person name="Tobe S.S."/>
        </authorList>
    </citation>
    <scope>NUCLEOTIDE SEQUENCE</scope>
    <source>
        <strain evidence="13">Stay&amp;Tobe</strain>
    </source>
</reference>
<dbReference type="EMBL" id="JASPKZ010009365">
    <property type="protein sequence ID" value="KAJ9577343.1"/>
    <property type="molecule type" value="Genomic_DNA"/>
</dbReference>
<feature type="compositionally biased region" description="Polar residues" evidence="11">
    <location>
        <begin position="46"/>
        <end position="57"/>
    </location>
</feature>
<evidence type="ECO:0000256" key="7">
    <source>
        <dbReference type="ARBA" id="ARBA00023157"/>
    </source>
</evidence>
<keyword evidence="14" id="KW-1185">Reference proteome</keyword>
<evidence type="ECO:0000259" key="12">
    <source>
        <dbReference type="PROSITE" id="PS50240"/>
    </source>
</evidence>
<evidence type="ECO:0000313" key="13">
    <source>
        <dbReference type="EMBL" id="KAJ9577343.1"/>
    </source>
</evidence>
<evidence type="ECO:0000313" key="14">
    <source>
        <dbReference type="Proteomes" id="UP001233999"/>
    </source>
</evidence>
<dbReference type="Gene3D" id="2.40.10.10">
    <property type="entry name" value="Trypsin-like serine proteases"/>
    <property type="match status" value="1"/>
</dbReference>
<feature type="domain" description="Peptidase S1" evidence="12">
    <location>
        <begin position="97"/>
        <end position="337"/>
    </location>
</feature>
<evidence type="ECO:0000256" key="2">
    <source>
        <dbReference type="ARBA" id="ARBA00022670"/>
    </source>
</evidence>
<evidence type="ECO:0000256" key="9">
    <source>
        <dbReference type="ARBA" id="ARBA00066707"/>
    </source>
</evidence>
<sequence length="339" mass="37555">MRPLRRRSPSVCVHSDISQMLQLQSRSCCQLPAMSGIPEIPETKGQIRTTKSKTQAPENPPERNVQPSANLHPKCGVSGAFSRRQPRNLSSPEQGRIINGKQSPRGAWPWQVSLQLLHPKFGFIGHWCGGVLIDPQWILTAAHCIHNDIFNLPIAVLWTAVLGEWDREIEENTELRLPIEKVFVHERFHNFQHDIALLKLSETSKPMGRQIRTICLPEGASLSGPCIATGWGHPTRAGALTAKLLEARIPLHENSVCRSKYGHNVPIRAGHLCAGHLDGSTGTCVGDSGGPLQCSMVDGRWYLAGITSFGSGCAKPGYPDVYTRLSFYLPWIYDKLKQQ</sequence>
<dbReference type="GO" id="GO:0004252">
    <property type="term" value="F:serine-type endopeptidase activity"/>
    <property type="evidence" value="ECO:0007669"/>
    <property type="project" value="InterPro"/>
</dbReference>
<dbReference type="Proteomes" id="UP001233999">
    <property type="component" value="Unassembled WGS sequence"/>
</dbReference>
<reference evidence="13" key="2">
    <citation type="submission" date="2023-05" db="EMBL/GenBank/DDBJ databases">
        <authorList>
            <person name="Fouks B."/>
        </authorList>
    </citation>
    <scope>NUCLEOTIDE SEQUENCE</scope>
    <source>
        <strain evidence="13">Stay&amp;Tobe</strain>
        <tissue evidence="13">Testes</tissue>
    </source>
</reference>
<keyword evidence="1" id="KW-0768">Sushi</keyword>
<organism evidence="13 14">
    <name type="scientific">Diploptera punctata</name>
    <name type="common">Pacific beetle cockroach</name>
    <dbReference type="NCBI Taxonomy" id="6984"/>
    <lineage>
        <taxon>Eukaryota</taxon>
        <taxon>Metazoa</taxon>
        <taxon>Ecdysozoa</taxon>
        <taxon>Arthropoda</taxon>
        <taxon>Hexapoda</taxon>
        <taxon>Insecta</taxon>
        <taxon>Pterygota</taxon>
        <taxon>Neoptera</taxon>
        <taxon>Polyneoptera</taxon>
        <taxon>Dictyoptera</taxon>
        <taxon>Blattodea</taxon>
        <taxon>Blaberoidea</taxon>
        <taxon>Blaberidae</taxon>
        <taxon>Diplopterinae</taxon>
        <taxon>Diploptera</taxon>
    </lineage>
</organism>
<dbReference type="GO" id="GO:0006508">
    <property type="term" value="P:proteolysis"/>
    <property type="evidence" value="ECO:0007669"/>
    <property type="project" value="UniProtKB-KW"/>
</dbReference>
<accession>A0AAD7ZC97</accession>
<evidence type="ECO:0000256" key="1">
    <source>
        <dbReference type="ARBA" id="ARBA00022659"/>
    </source>
</evidence>
<dbReference type="InterPro" id="IPR043504">
    <property type="entry name" value="Peptidase_S1_PA_chymotrypsin"/>
</dbReference>
<dbReference type="SUPFAM" id="SSF50494">
    <property type="entry name" value="Trypsin-like serine proteases"/>
    <property type="match status" value="1"/>
</dbReference>
<comment type="caution">
    <text evidence="13">The sequence shown here is derived from an EMBL/GenBank/DDBJ whole genome shotgun (WGS) entry which is preliminary data.</text>
</comment>
<dbReference type="InterPro" id="IPR001254">
    <property type="entry name" value="Trypsin_dom"/>
</dbReference>
<dbReference type="PROSITE" id="PS50240">
    <property type="entry name" value="TRYPSIN_DOM"/>
    <property type="match status" value="1"/>
</dbReference>
<keyword evidence="7" id="KW-1015">Disulfide bond</keyword>
<evidence type="ECO:0000256" key="8">
    <source>
        <dbReference type="ARBA" id="ARBA00052079"/>
    </source>
</evidence>
<evidence type="ECO:0000256" key="10">
    <source>
        <dbReference type="RuleBase" id="RU363034"/>
    </source>
</evidence>
<dbReference type="PROSITE" id="PS00135">
    <property type="entry name" value="TRYPSIN_SER"/>
    <property type="match status" value="1"/>
</dbReference>
<dbReference type="PRINTS" id="PR00722">
    <property type="entry name" value="CHYMOTRYPSIN"/>
</dbReference>
<evidence type="ECO:0000256" key="3">
    <source>
        <dbReference type="ARBA" id="ARBA00022729"/>
    </source>
</evidence>
<evidence type="ECO:0000256" key="5">
    <source>
        <dbReference type="ARBA" id="ARBA00022820"/>
    </source>
</evidence>
<dbReference type="AlphaFoldDB" id="A0AAD7ZC97"/>
<keyword evidence="3" id="KW-0732">Signal</keyword>
<dbReference type="PANTHER" id="PTHR24252">
    <property type="entry name" value="ACROSIN-RELATED"/>
    <property type="match status" value="1"/>
</dbReference>
<keyword evidence="2 10" id="KW-0645">Protease</keyword>
<dbReference type="Pfam" id="PF00089">
    <property type="entry name" value="Trypsin"/>
    <property type="match status" value="1"/>
</dbReference>
<dbReference type="FunFam" id="2.40.10.10:FF:000120">
    <property type="entry name" value="Putative serine protease"/>
    <property type="match status" value="1"/>
</dbReference>
<dbReference type="PROSITE" id="PS00134">
    <property type="entry name" value="TRYPSIN_HIS"/>
    <property type="match status" value="1"/>
</dbReference>
<gene>
    <name evidence="13" type="ORF">L9F63_006087</name>
</gene>
<dbReference type="InterPro" id="IPR009003">
    <property type="entry name" value="Peptidase_S1_PA"/>
</dbReference>
<dbReference type="SMART" id="SM00020">
    <property type="entry name" value="Tryp_SPc"/>
    <property type="match status" value="1"/>
</dbReference>
<keyword evidence="4 10" id="KW-0378">Hydrolase</keyword>
<dbReference type="PANTHER" id="PTHR24252:SF7">
    <property type="entry name" value="HYALIN"/>
    <property type="match status" value="1"/>
</dbReference>
<dbReference type="EC" id="3.4.21.84" evidence="9"/>
<evidence type="ECO:0000256" key="11">
    <source>
        <dbReference type="SAM" id="MobiDB-lite"/>
    </source>
</evidence>
<keyword evidence="6 10" id="KW-0720">Serine protease</keyword>
<feature type="region of interest" description="Disordered" evidence="11">
    <location>
        <begin position="37"/>
        <end position="102"/>
    </location>
</feature>
<proteinExistence type="predicted"/>
<dbReference type="InterPro" id="IPR033116">
    <property type="entry name" value="TRYPSIN_SER"/>
</dbReference>